<dbReference type="InterPro" id="IPR012495">
    <property type="entry name" value="TadE-like_dom"/>
</dbReference>
<reference evidence="4" key="1">
    <citation type="submission" date="2022-10" db="EMBL/GenBank/DDBJ databases">
        <title>The complete genomes of actinobacterial strains from the NBC collection.</title>
        <authorList>
            <person name="Joergensen T.S."/>
            <person name="Alvarez Arevalo M."/>
            <person name="Sterndorff E.B."/>
            <person name="Faurdal D."/>
            <person name="Vuksanovic O."/>
            <person name="Mourched A.-S."/>
            <person name="Charusanti P."/>
            <person name="Shaw S."/>
            <person name="Blin K."/>
            <person name="Weber T."/>
        </authorList>
    </citation>
    <scope>NUCLEOTIDE SEQUENCE</scope>
    <source>
        <strain evidence="4">NBC_00008</strain>
    </source>
</reference>
<proteinExistence type="predicted"/>
<keyword evidence="2" id="KW-1133">Transmembrane helix</keyword>
<dbReference type="AlphaFoldDB" id="A0AAU2VPH6"/>
<feature type="compositionally biased region" description="Low complexity" evidence="1">
    <location>
        <begin position="1"/>
        <end position="11"/>
    </location>
</feature>
<feature type="transmembrane region" description="Helical" evidence="2">
    <location>
        <begin position="60"/>
        <end position="81"/>
    </location>
</feature>
<dbReference type="EMBL" id="CP108313">
    <property type="protein sequence ID" value="WTW69116.1"/>
    <property type="molecule type" value="Genomic_DNA"/>
</dbReference>
<evidence type="ECO:0000259" key="3">
    <source>
        <dbReference type="Pfam" id="PF07811"/>
    </source>
</evidence>
<dbReference type="Pfam" id="PF07811">
    <property type="entry name" value="TadE"/>
    <property type="match status" value="1"/>
</dbReference>
<feature type="domain" description="TadE-like" evidence="3">
    <location>
        <begin position="48"/>
        <end position="90"/>
    </location>
</feature>
<keyword evidence="2" id="KW-0472">Membrane</keyword>
<keyword evidence="2" id="KW-0812">Transmembrane</keyword>
<accession>A0AAU2VPH6</accession>
<organism evidence="4">
    <name type="scientific">Streptomyces sp. NBC_00008</name>
    <dbReference type="NCBI Taxonomy" id="2903610"/>
    <lineage>
        <taxon>Bacteria</taxon>
        <taxon>Bacillati</taxon>
        <taxon>Actinomycetota</taxon>
        <taxon>Actinomycetes</taxon>
        <taxon>Kitasatosporales</taxon>
        <taxon>Streptomycetaceae</taxon>
        <taxon>Streptomyces</taxon>
    </lineage>
</organism>
<protein>
    <submittedName>
        <fullName evidence="4">Pilus assembly protein</fullName>
    </submittedName>
</protein>
<gene>
    <name evidence="4" type="ORF">OG398_12980</name>
</gene>
<evidence type="ECO:0000313" key="4">
    <source>
        <dbReference type="EMBL" id="WTW69116.1"/>
    </source>
</evidence>
<feature type="compositionally biased region" description="Basic and acidic residues" evidence="1">
    <location>
        <begin position="35"/>
        <end position="44"/>
    </location>
</feature>
<sequence>MATTRTATADTGTGGDGGIGRGTGRGTGKAAGLGGRRDPYGGRDRDRGQTAIEFVGVTPLIILLLVLLWQCALFGYTFTLASNAADMGARAGGGAQGNRGAACESAANEDLPDAWRGGAIDCGVSGSGLYRARVHLDVPVLVPGVLDWGPTVTGEAASVKEG</sequence>
<name>A0AAU2VPH6_9ACTN</name>
<evidence type="ECO:0000256" key="1">
    <source>
        <dbReference type="SAM" id="MobiDB-lite"/>
    </source>
</evidence>
<feature type="compositionally biased region" description="Gly residues" evidence="1">
    <location>
        <begin position="12"/>
        <end position="34"/>
    </location>
</feature>
<feature type="region of interest" description="Disordered" evidence="1">
    <location>
        <begin position="1"/>
        <end position="44"/>
    </location>
</feature>
<evidence type="ECO:0000256" key="2">
    <source>
        <dbReference type="SAM" id="Phobius"/>
    </source>
</evidence>